<keyword evidence="3" id="KW-1185">Reference proteome</keyword>
<name>A0ABD1F3J9_HYPHA</name>
<gene>
    <name evidence="2" type="ORF">ABEB36_004499</name>
</gene>
<organism evidence="2 3">
    <name type="scientific">Hypothenemus hampei</name>
    <name type="common">Coffee berry borer</name>
    <dbReference type="NCBI Taxonomy" id="57062"/>
    <lineage>
        <taxon>Eukaryota</taxon>
        <taxon>Metazoa</taxon>
        <taxon>Ecdysozoa</taxon>
        <taxon>Arthropoda</taxon>
        <taxon>Hexapoda</taxon>
        <taxon>Insecta</taxon>
        <taxon>Pterygota</taxon>
        <taxon>Neoptera</taxon>
        <taxon>Endopterygota</taxon>
        <taxon>Coleoptera</taxon>
        <taxon>Polyphaga</taxon>
        <taxon>Cucujiformia</taxon>
        <taxon>Curculionidae</taxon>
        <taxon>Scolytinae</taxon>
        <taxon>Hypothenemus</taxon>
    </lineage>
</organism>
<dbReference type="EMBL" id="JBDJPC010000003">
    <property type="protein sequence ID" value="KAL1509819.1"/>
    <property type="molecule type" value="Genomic_DNA"/>
</dbReference>
<accession>A0ABD1F3J9</accession>
<dbReference type="PANTHER" id="PTHR16076:SF8">
    <property type="entry name" value="CYTOSKELETON-ASSOCIATED PROTEIN 2"/>
    <property type="match status" value="1"/>
</dbReference>
<reference evidence="2 3" key="1">
    <citation type="submission" date="2024-05" db="EMBL/GenBank/DDBJ databases">
        <title>Genetic variation in Jamaican populations of the coffee berry borer (Hypothenemus hampei).</title>
        <authorList>
            <person name="Errbii M."/>
            <person name="Myrie A."/>
        </authorList>
    </citation>
    <scope>NUCLEOTIDE SEQUENCE [LARGE SCALE GENOMIC DNA]</scope>
    <source>
        <strain evidence="2">JA-Hopewell-2020-01-JO</strain>
        <tissue evidence="2">Whole body</tissue>
    </source>
</reference>
<evidence type="ECO:0000256" key="1">
    <source>
        <dbReference type="SAM" id="MobiDB-lite"/>
    </source>
</evidence>
<proteinExistence type="predicted"/>
<protein>
    <recommendedName>
        <fullName evidence="4">Cytoskeleton-associated protein 2-like</fullName>
    </recommendedName>
</protein>
<dbReference type="InterPro" id="IPR026165">
    <property type="entry name" value="CKAP2_fam"/>
</dbReference>
<evidence type="ECO:0000313" key="2">
    <source>
        <dbReference type="EMBL" id="KAL1509819.1"/>
    </source>
</evidence>
<feature type="region of interest" description="Disordered" evidence="1">
    <location>
        <begin position="1"/>
        <end position="24"/>
    </location>
</feature>
<feature type="compositionally biased region" description="Basic and acidic residues" evidence="1">
    <location>
        <begin position="1"/>
        <end position="13"/>
    </location>
</feature>
<evidence type="ECO:0000313" key="3">
    <source>
        <dbReference type="Proteomes" id="UP001566132"/>
    </source>
</evidence>
<dbReference type="Proteomes" id="UP001566132">
    <property type="component" value="Unassembled WGS sequence"/>
</dbReference>
<sequence length="436" mass="50491">METQDHPIEQDKKKPLKKSRSVPQVRHTLTSYRRLVQANPWMRLKENGFEWDTRKEYMAKLGKKQEKVPLQKSSVKRPTSQSMKPSIKDCQFKPTTSKNSEPHLRNIQNTKMQGAVPKIVISRKVNRTLSEGNLENISPIQVKKIKHYNMPCPKTPSDAEKHLDHTFITPQLTRRTGCVNSSTPAPFEFLKLQERLNKWLKTRGKPPAMFYHLKIFLENHARESNIDEPLNMENKENIGTRIGEDNVQVYAKEALVELLHLIEEDYSRNQCLRWLELLKTKYFEIDKEPEYWECRAAIEQSEGNIYNAVECYKAAIIKGAEVTSVDKLLDNLLKKFSLLNISSSESNKNPKIDKVVIEARNVFKSSIIQFAIKEKNSRRKDAGQSNKNYLVTPVRRSTRLSRSGYVNTPGLQLCRSLKDINLSSEDIHFQPNKALF</sequence>
<feature type="compositionally biased region" description="Polar residues" evidence="1">
    <location>
        <begin position="71"/>
        <end position="84"/>
    </location>
</feature>
<dbReference type="AlphaFoldDB" id="A0ABD1F3J9"/>
<feature type="region of interest" description="Disordered" evidence="1">
    <location>
        <begin position="64"/>
        <end position="102"/>
    </location>
</feature>
<comment type="caution">
    <text evidence="2">The sequence shown here is derived from an EMBL/GenBank/DDBJ whole genome shotgun (WGS) entry which is preliminary data.</text>
</comment>
<evidence type="ECO:0008006" key="4">
    <source>
        <dbReference type="Google" id="ProtNLM"/>
    </source>
</evidence>
<dbReference type="PANTHER" id="PTHR16076">
    <property type="entry name" value="CYTOSKELETON ASSOCIATED PROTEIN 2-RELATED"/>
    <property type="match status" value="1"/>
</dbReference>